<dbReference type="PANTHER" id="PTHR43581:SF4">
    <property type="entry name" value="ATP_GTP PHOSPHATASE"/>
    <property type="match status" value="1"/>
</dbReference>
<name>A0A1H6MYD8_9GAMM</name>
<gene>
    <name evidence="2" type="ORF">BAZSYMA_ACONTIG00279_3</name>
</gene>
<dbReference type="InterPro" id="IPR003959">
    <property type="entry name" value="ATPase_AAA_core"/>
</dbReference>
<dbReference type="InterPro" id="IPR027417">
    <property type="entry name" value="P-loop_NTPase"/>
</dbReference>
<protein>
    <recommendedName>
        <fullName evidence="1">ATPase AAA-type core domain-containing protein</fullName>
    </recommendedName>
</protein>
<dbReference type="EMBL" id="CDSC02000494">
    <property type="protein sequence ID" value="SEI04869.1"/>
    <property type="molecule type" value="Genomic_DNA"/>
</dbReference>
<dbReference type="GO" id="GO:0005524">
    <property type="term" value="F:ATP binding"/>
    <property type="evidence" value="ECO:0007669"/>
    <property type="project" value="InterPro"/>
</dbReference>
<dbReference type="InterPro" id="IPR051396">
    <property type="entry name" value="Bact_Antivir_Def_Nuclease"/>
</dbReference>
<organism evidence="2 3">
    <name type="scientific">Bathymodiolus azoricus thioautotrophic gill symbiont</name>
    <dbReference type="NCBI Taxonomy" id="235205"/>
    <lineage>
        <taxon>Bacteria</taxon>
        <taxon>Pseudomonadati</taxon>
        <taxon>Pseudomonadota</taxon>
        <taxon>Gammaproteobacteria</taxon>
        <taxon>sulfur-oxidizing symbionts</taxon>
    </lineage>
</organism>
<accession>A0A1H6MYD8</accession>
<evidence type="ECO:0000259" key="1">
    <source>
        <dbReference type="Pfam" id="PF13304"/>
    </source>
</evidence>
<dbReference type="PANTHER" id="PTHR43581">
    <property type="entry name" value="ATP/GTP PHOSPHATASE"/>
    <property type="match status" value="1"/>
</dbReference>
<dbReference type="Proteomes" id="UP000198988">
    <property type="component" value="Unassembled WGS sequence"/>
</dbReference>
<evidence type="ECO:0000313" key="2">
    <source>
        <dbReference type="EMBL" id="SEI04869.1"/>
    </source>
</evidence>
<dbReference type="Gene3D" id="3.40.50.300">
    <property type="entry name" value="P-loop containing nucleotide triphosphate hydrolases"/>
    <property type="match status" value="1"/>
</dbReference>
<sequence>MKIQQILFDHTSRYALPVKDNIDFMRAIERHQKSKSELTVDLSTHIEHMFDGKLKHNGTEIRFLNNKRKDNKMDIPLHLASASVRALSNLYFFLKHKAKKGDLIIIDEPESHLSLAKQRLLAKLIADCINNGLKILLTTHSDTLVLEINNLIMLSNEFDDKDSFMKKHKYQQVHIINPEKVSTYIAKDGGVSECTIDQYGIEVESMDKAIDNLNTIRDGLEARIND</sequence>
<dbReference type="CDD" id="cd00267">
    <property type="entry name" value="ABC_ATPase"/>
    <property type="match status" value="1"/>
</dbReference>
<dbReference type="OrthoDB" id="9815944at2"/>
<dbReference type="RefSeq" id="WP_090718434.1">
    <property type="nucleotide sequence ID" value="NZ_CDSC02000494.1"/>
</dbReference>
<dbReference type="AlphaFoldDB" id="A0A1H6MYD8"/>
<dbReference type="GO" id="GO:0016887">
    <property type="term" value="F:ATP hydrolysis activity"/>
    <property type="evidence" value="ECO:0007669"/>
    <property type="project" value="InterPro"/>
</dbReference>
<evidence type="ECO:0000313" key="3">
    <source>
        <dbReference type="Proteomes" id="UP000198988"/>
    </source>
</evidence>
<dbReference type="SUPFAM" id="SSF52540">
    <property type="entry name" value="P-loop containing nucleoside triphosphate hydrolases"/>
    <property type="match status" value="1"/>
</dbReference>
<proteinExistence type="predicted"/>
<feature type="domain" description="ATPase AAA-type core" evidence="1">
    <location>
        <begin position="74"/>
        <end position="145"/>
    </location>
</feature>
<dbReference type="Pfam" id="PF13304">
    <property type="entry name" value="AAA_21"/>
    <property type="match status" value="1"/>
</dbReference>
<reference evidence="3" key="1">
    <citation type="submission" date="2016-06" db="EMBL/GenBank/DDBJ databases">
        <authorList>
            <person name="Petersen J."/>
            <person name="Sayavedra L."/>
        </authorList>
    </citation>
    <scope>NUCLEOTIDE SEQUENCE [LARGE SCALE GENOMIC DNA]</scope>
    <source>
        <strain evidence="3">BazSymA</strain>
    </source>
</reference>